<dbReference type="CDD" id="cd02071">
    <property type="entry name" value="MM_CoA_mut_B12_BD"/>
    <property type="match status" value="1"/>
</dbReference>
<dbReference type="NCBIfam" id="TIGR00640">
    <property type="entry name" value="acid_CoA_mut_C"/>
    <property type="match status" value="1"/>
</dbReference>
<evidence type="ECO:0000313" key="12">
    <source>
        <dbReference type="Proteomes" id="UP000275436"/>
    </source>
</evidence>
<evidence type="ECO:0000256" key="3">
    <source>
        <dbReference type="ARBA" id="ARBA00008465"/>
    </source>
</evidence>
<dbReference type="AlphaFoldDB" id="A0A3M9XEB5"/>
<keyword evidence="7" id="KW-0413">Isomerase</keyword>
<proteinExistence type="inferred from homology"/>
<evidence type="ECO:0000256" key="5">
    <source>
        <dbReference type="ARBA" id="ARBA00022628"/>
    </source>
</evidence>
<accession>A0A3M9XEB5</accession>
<dbReference type="SUPFAM" id="SSF51703">
    <property type="entry name" value="Cobalamin (vitamin B12)-dependent enzymes"/>
    <property type="match status" value="1"/>
</dbReference>
<evidence type="ECO:0000256" key="8">
    <source>
        <dbReference type="ARBA" id="ARBA00023285"/>
    </source>
</evidence>
<dbReference type="Gene3D" id="3.20.20.240">
    <property type="entry name" value="Methylmalonyl-CoA mutase"/>
    <property type="match status" value="1"/>
</dbReference>
<evidence type="ECO:0000256" key="6">
    <source>
        <dbReference type="ARBA" id="ARBA00022723"/>
    </source>
</evidence>
<keyword evidence="6" id="KW-0479">Metal-binding</keyword>
<evidence type="ECO:0000256" key="1">
    <source>
        <dbReference type="ARBA" id="ARBA00001922"/>
    </source>
</evidence>
<feature type="domain" description="B12-binding" evidence="10">
    <location>
        <begin position="578"/>
        <end position="707"/>
    </location>
</feature>
<evidence type="ECO:0000256" key="7">
    <source>
        <dbReference type="ARBA" id="ARBA00023235"/>
    </source>
</evidence>
<evidence type="ECO:0000313" key="11">
    <source>
        <dbReference type="EMBL" id="RNJ46205.1"/>
    </source>
</evidence>
<dbReference type="FunFam" id="3.20.20.240:FF:000001">
    <property type="entry name" value="Probable methylmalonyl-coa mutase"/>
    <property type="match status" value="1"/>
</dbReference>
<dbReference type="RefSeq" id="WP_123167946.1">
    <property type="nucleotide sequence ID" value="NZ_QKOD01000002.1"/>
</dbReference>
<comment type="cofactor">
    <cofactor evidence="1">
        <name>adenosylcob(III)alamin</name>
        <dbReference type="ChEBI" id="CHEBI:18408"/>
    </cofactor>
</comment>
<dbReference type="Pfam" id="PF01642">
    <property type="entry name" value="MM_CoA_mutase"/>
    <property type="match status" value="1"/>
</dbReference>
<dbReference type="GO" id="GO:0004494">
    <property type="term" value="F:methylmalonyl-CoA mutase activity"/>
    <property type="evidence" value="ECO:0007669"/>
    <property type="project" value="UniProtKB-EC"/>
</dbReference>
<evidence type="ECO:0000256" key="9">
    <source>
        <dbReference type="ARBA" id="ARBA00072363"/>
    </source>
</evidence>
<protein>
    <recommendedName>
        <fullName evidence="9">Methylmalonyl-CoA mutase</fullName>
        <ecNumber evidence="4">5.4.99.2</ecNumber>
    </recommendedName>
</protein>
<dbReference type="EC" id="5.4.99.2" evidence="4"/>
<keyword evidence="8" id="KW-0170">Cobalt</keyword>
<dbReference type="GO" id="GO:0019678">
    <property type="term" value="P:propionate metabolic process, methylmalonyl pathway"/>
    <property type="evidence" value="ECO:0007669"/>
    <property type="project" value="TreeGrafter"/>
</dbReference>
<name>A0A3M9XEB5_9HYPH</name>
<evidence type="ECO:0000259" key="10">
    <source>
        <dbReference type="PROSITE" id="PS51332"/>
    </source>
</evidence>
<organism evidence="11 12">
    <name type="scientific">Mesorhizobium japonicum</name>
    <dbReference type="NCBI Taxonomy" id="2066070"/>
    <lineage>
        <taxon>Bacteria</taxon>
        <taxon>Pseudomonadati</taxon>
        <taxon>Pseudomonadota</taxon>
        <taxon>Alphaproteobacteria</taxon>
        <taxon>Hyphomicrobiales</taxon>
        <taxon>Phyllobacteriaceae</taxon>
        <taxon>Mesorhizobium</taxon>
    </lineage>
</organism>
<comment type="similarity">
    <text evidence="3">Belongs to the methylmalonyl-CoA mutase family.</text>
</comment>
<dbReference type="Proteomes" id="UP000275436">
    <property type="component" value="Unassembled WGS sequence"/>
</dbReference>
<evidence type="ECO:0000256" key="4">
    <source>
        <dbReference type="ARBA" id="ARBA00012398"/>
    </source>
</evidence>
<dbReference type="InterPro" id="IPR006158">
    <property type="entry name" value="Cobalamin-bd"/>
</dbReference>
<dbReference type="PROSITE" id="PS51332">
    <property type="entry name" value="B12_BINDING"/>
    <property type="match status" value="1"/>
</dbReference>
<sequence length="707" mass="76986">MIPDFSQVGWAPPRRAPVEVKGQRVTPEGLIVKHLYNQGDLKGLPHLDTYPGLPPFVRGPYPTMYVQQPWTIRQYAGFSTAEESNAFYRRNLAAGQKGLSVAFDLATHRGYDSDHPRVAGDVGMAGVAIDSILDMRQLFDGIPLGDMTVSMTMNGAVLPIMALYIVAAEEQGVAQKDLAGTIQNDILKEFMVRNTYIYPPKPSMRIVSDIFSYTSKNMPKFNSISISGYHMQEAGATADLELAYTIADGIEYARAGVAAGLDIDRFAPRLSFFWAIGMNFFMEVAKLRAARLLWATLMKKNFAPKDERSLSLRTHCQTSGWSLTAQDPYNNIIRTMIEAMAATQGHTQSLHTNSFDEAMALPTDHSARIARNTQLILQKESGTTRIIDPWGGSAYLERLTHDLAARALAHIEEVEALGGMAAATEQGIPKLRIEEAAARTQARIDSGEQMLVGVNAHRPENDIEVDVLKIDNAEVRARQLSKLQRLKGTRDVAAVESALDALTRAAQGNENLLEFAVRAARANATVGEISFALERAFGRHVATVQTISGVYRKALGDSPVVDELQDKLAAFEKKNGGKPRILVAKMGQDGHDRGQKVIATAFADLGFDVTVGAMFQTPEEIAKLAVQHDVHIIGASSLAAGHLTLIPELRDALKKLGRGDMLIVAGGVIPPQDYEAVLQAGAVEIFPPGTVIPEAADRLMDRLLAAN</sequence>
<dbReference type="SUPFAM" id="SSF52242">
    <property type="entry name" value="Cobalamin (vitamin B12)-binding domain"/>
    <property type="match status" value="1"/>
</dbReference>
<dbReference type="PANTHER" id="PTHR48101">
    <property type="entry name" value="METHYLMALONYL-COA MUTASE, MITOCHONDRIAL-RELATED"/>
    <property type="match status" value="1"/>
</dbReference>
<dbReference type="Pfam" id="PF02310">
    <property type="entry name" value="B12-binding"/>
    <property type="match status" value="1"/>
</dbReference>
<dbReference type="CDD" id="cd03679">
    <property type="entry name" value="MM_CoA_mutase_alpha_like"/>
    <property type="match status" value="1"/>
</dbReference>
<dbReference type="InterPro" id="IPR006159">
    <property type="entry name" value="Acid_CoA_mut_C"/>
</dbReference>
<dbReference type="InterPro" id="IPR036724">
    <property type="entry name" value="Cobalamin-bd_sf"/>
</dbReference>
<dbReference type="InterPro" id="IPR016176">
    <property type="entry name" value="Cbl-dep_enz_cat"/>
</dbReference>
<evidence type="ECO:0000256" key="2">
    <source>
        <dbReference type="ARBA" id="ARBA00005146"/>
    </source>
</evidence>
<dbReference type="PANTHER" id="PTHR48101:SF4">
    <property type="entry name" value="METHYLMALONYL-COA MUTASE, MITOCHONDRIAL"/>
    <property type="match status" value="1"/>
</dbReference>
<dbReference type="GO" id="GO:0005737">
    <property type="term" value="C:cytoplasm"/>
    <property type="evidence" value="ECO:0007669"/>
    <property type="project" value="TreeGrafter"/>
</dbReference>
<dbReference type="InterPro" id="IPR006098">
    <property type="entry name" value="MMCoA_mutase_a_cat"/>
</dbReference>
<dbReference type="EMBL" id="QKOD01000002">
    <property type="protein sequence ID" value="RNJ46205.1"/>
    <property type="molecule type" value="Genomic_DNA"/>
</dbReference>
<keyword evidence="5" id="KW-0846">Cobalamin</keyword>
<dbReference type="NCBIfam" id="TIGR00641">
    <property type="entry name" value="acid_CoA_mut_N"/>
    <property type="match status" value="1"/>
</dbReference>
<dbReference type="Gene3D" id="3.40.50.280">
    <property type="entry name" value="Cobalamin-binding domain"/>
    <property type="match status" value="1"/>
</dbReference>
<dbReference type="InterPro" id="IPR006099">
    <property type="entry name" value="MeMalonylCoA_mutase_a/b_cat"/>
</dbReference>
<gene>
    <name evidence="11" type="ORF">DNR46_12535</name>
</gene>
<comment type="pathway">
    <text evidence="2">Metabolic intermediate metabolism; propanoyl-CoA degradation; succinyl-CoA from propanoyl-CoA: step 3/3.</text>
</comment>
<dbReference type="GO" id="GO:0031419">
    <property type="term" value="F:cobalamin binding"/>
    <property type="evidence" value="ECO:0007669"/>
    <property type="project" value="UniProtKB-KW"/>
</dbReference>
<comment type="caution">
    <text evidence="11">The sequence shown here is derived from an EMBL/GenBank/DDBJ whole genome shotgun (WGS) entry which is preliminary data.</text>
</comment>
<dbReference type="GO" id="GO:0046872">
    <property type="term" value="F:metal ion binding"/>
    <property type="evidence" value="ECO:0007669"/>
    <property type="project" value="UniProtKB-KW"/>
</dbReference>
<dbReference type="NCBIfam" id="NF006944">
    <property type="entry name" value="PRK09426.1"/>
    <property type="match status" value="1"/>
</dbReference>
<reference evidence="11 12" key="1">
    <citation type="journal article" date="2018" name="Mol. Plant Microbe Interact.">
        <title>Taxonomically Different Co-Microsymbionts of a Relict Legume, Oxytropis popoviana, Have Complementary Sets of Symbiotic Genes and Together Increase the Efficiency of Plant Nodulation.</title>
        <authorList>
            <person name="Safronova V."/>
            <person name="Belimov A."/>
            <person name="Sazanova A."/>
            <person name="Chirak E."/>
            <person name="Verkhozina A."/>
            <person name="Kuznetsova I."/>
            <person name="Andronov E."/>
            <person name="Puhalsky J."/>
            <person name="Tikhonovich I."/>
        </authorList>
    </citation>
    <scope>NUCLEOTIDE SEQUENCE [LARGE SCALE GENOMIC DNA]</scope>
    <source>
        <strain evidence="11 12">Opo-235</strain>
    </source>
</reference>